<reference evidence="2 3" key="1">
    <citation type="submission" date="2023-12" db="EMBL/GenBank/DDBJ databases">
        <title>Micromonospora sp. nov., isolated from Atacama Desert.</title>
        <authorList>
            <person name="Carro L."/>
            <person name="Golinska P."/>
            <person name="Klenk H.-P."/>
            <person name="Goodfellow M."/>
        </authorList>
    </citation>
    <scope>NUCLEOTIDE SEQUENCE [LARGE SCALE GENOMIC DNA]</scope>
    <source>
        <strain evidence="2 3">4G53</strain>
    </source>
</reference>
<sequence>MDEAELVRELGSLPALRVRMSGAEVHVAVPAIDDDLRLHPDAVLRARRIFSPRGEPALELVVRHDDGLRPLIVLDDDVVWAPADTGSQLDSRIPVRIADLPALVAYTEMERGGVAAARAMDRPMVDVGAAGAALLLHRCFIAGAMRFGMRPIRAAAWWQHLSSRLGDDFHLGRFRQDRDWDGLLAEARRVRLLRPVEPAPQDVGAELAALTTADLRAMEPVMTVARADEEFLASWRRWVPVPPRRFRELISAGLPEATFEVSLYPDGGCGVDLRIAPNGRLRALLELRFSFPQRRAWLDEIRLTDEVAGTGLFQRLMFNAEELSRELGMESISALATGVGSYALARHGAYPADPELNRSGRLSGADPDRPASAATVRWPRPRRSAESP</sequence>
<keyword evidence="3" id="KW-1185">Reference proteome</keyword>
<organism evidence="2 3">
    <name type="scientific">Micromonospora sicca</name>
    <dbReference type="NCBI Taxonomy" id="2202420"/>
    <lineage>
        <taxon>Bacteria</taxon>
        <taxon>Bacillati</taxon>
        <taxon>Actinomycetota</taxon>
        <taxon>Actinomycetes</taxon>
        <taxon>Micromonosporales</taxon>
        <taxon>Micromonosporaceae</taxon>
        <taxon>Micromonospora</taxon>
    </lineage>
</organism>
<accession>A0ABU5JN85</accession>
<protein>
    <recommendedName>
        <fullName evidence="4">GNAT family N-acetyltransferase</fullName>
    </recommendedName>
</protein>
<dbReference type="RefSeq" id="WP_322443597.1">
    <property type="nucleotide sequence ID" value="NZ_JAXOTQ010000061.1"/>
</dbReference>
<comment type="caution">
    <text evidence="2">The sequence shown here is derived from an EMBL/GenBank/DDBJ whole genome shotgun (WGS) entry which is preliminary data.</text>
</comment>
<dbReference type="EMBL" id="JAXOTQ010000061">
    <property type="protein sequence ID" value="MDZ5494082.1"/>
    <property type="molecule type" value="Genomic_DNA"/>
</dbReference>
<evidence type="ECO:0008006" key="4">
    <source>
        <dbReference type="Google" id="ProtNLM"/>
    </source>
</evidence>
<evidence type="ECO:0000256" key="1">
    <source>
        <dbReference type="SAM" id="MobiDB-lite"/>
    </source>
</evidence>
<proteinExistence type="predicted"/>
<evidence type="ECO:0000313" key="2">
    <source>
        <dbReference type="EMBL" id="MDZ5494082.1"/>
    </source>
</evidence>
<evidence type="ECO:0000313" key="3">
    <source>
        <dbReference type="Proteomes" id="UP001290101"/>
    </source>
</evidence>
<gene>
    <name evidence="2" type="ORF">U2F25_32310</name>
</gene>
<feature type="region of interest" description="Disordered" evidence="1">
    <location>
        <begin position="355"/>
        <end position="388"/>
    </location>
</feature>
<name>A0ABU5JN85_9ACTN</name>
<dbReference type="Proteomes" id="UP001290101">
    <property type="component" value="Unassembled WGS sequence"/>
</dbReference>